<dbReference type="AlphaFoldDB" id="A0A2N5E793"/>
<dbReference type="Gene3D" id="3.90.230.10">
    <property type="entry name" value="Creatinase/methionine aminopeptidase superfamily"/>
    <property type="match status" value="1"/>
</dbReference>
<dbReference type="PANTHER" id="PTHR46112:SF2">
    <property type="entry name" value="XAA-PRO AMINOPEPTIDASE P-RELATED"/>
    <property type="match status" value="1"/>
</dbReference>
<keyword evidence="3" id="KW-1185">Reference proteome</keyword>
<reference evidence="2 3" key="1">
    <citation type="submission" date="2017-12" db="EMBL/GenBank/DDBJ databases">
        <title>Characterization of six clinical isolates of Enterochimera gen. nov., a novel genus of the Yersiniaciae family and the three species Enterochimera arupensis sp. nov., Enterochimera coloradensis sp. nov, and Enterochimera californica sp. nov.</title>
        <authorList>
            <person name="Rossi A."/>
            <person name="Fisher M."/>
        </authorList>
    </citation>
    <scope>NUCLEOTIDE SEQUENCE [LARGE SCALE GENOMIC DNA]</scope>
    <source>
        <strain evidence="3">2015-Iso6</strain>
    </source>
</reference>
<dbReference type="InterPro" id="IPR036005">
    <property type="entry name" value="Creatinase/aminopeptidase-like"/>
</dbReference>
<organism evidence="2 3">
    <name type="scientific">Chimaeribacter californicus</name>
    <dbReference type="NCBI Taxonomy" id="2060067"/>
    <lineage>
        <taxon>Bacteria</taxon>
        <taxon>Pseudomonadati</taxon>
        <taxon>Pseudomonadota</taxon>
        <taxon>Gammaproteobacteria</taxon>
        <taxon>Enterobacterales</taxon>
        <taxon>Yersiniaceae</taxon>
        <taxon>Chimaeribacter</taxon>
    </lineage>
</organism>
<dbReference type="Proteomes" id="UP000234240">
    <property type="component" value="Unassembled WGS sequence"/>
</dbReference>
<dbReference type="Pfam" id="PF00557">
    <property type="entry name" value="Peptidase_M24"/>
    <property type="match status" value="1"/>
</dbReference>
<dbReference type="OrthoDB" id="8418909at2"/>
<dbReference type="SUPFAM" id="SSF55920">
    <property type="entry name" value="Creatinase/aminopeptidase"/>
    <property type="match status" value="1"/>
</dbReference>
<evidence type="ECO:0000313" key="2">
    <source>
        <dbReference type="EMBL" id="PLR37360.1"/>
    </source>
</evidence>
<dbReference type="EMBL" id="PJZF01000007">
    <property type="protein sequence ID" value="PLR37360.1"/>
    <property type="molecule type" value="Genomic_DNA"/>
</dbReference>
<dbReference type="InterPro" id="IPR050659">
    <property type="entry name" value="Peptidase_M24B"/>
</dbReference>
<dbReference type="CDD" id="cd01066">
    <property type="entry name" value="APP_MetAP"/>
    <property type="match status" value="1"/>
</dbReference>
<dbReference type="PANTHER" id="PTHR46112">
    <property type="entry name" value="AMINOPEPTIDASE"/>
    <property type="match status" value="1"/>
</dbReference>
<gene>
    <name evidence="2" type="ORF">CYR55_10515</name>
</gene>
<evidence type="ECO:0000313" key="3">
    <source>
        <dbReference type="Proteomes" id="UP000234240"/>
    </source>
</evidence>
<dbReference type="InterPro" id="IPR000994">
    <property type="entry name" value="Pept_M24"/>
</dbReference>
<name>A0A2N5E793_9GAMM</name>
<protein>
    <submittedName>
        <fullName evidence="2">Dipeptidase</fullName>
    </submittedName>
</protein>
<proteinExistence type="predicted"/>
<accession>A0A2N5E793</accession>
<feature type="domain" description="Peptidase M24" evidence="1">
    <location>
        <begin position="29"/>
        <end position="187"/>
    </location>
</feature>
<comment type="caution">
    <text evidence="2">The sequence shown here is derived from an EMBL/GenBank/DDBJ whole genome shotgun (WGS) entry which is preliminary data.</text>
</comment>
<dbReference type="RefSeq" id="WP_101816091.1">
    <property type="nucleotide sequence ID" value="NZ_PJZF01000007.1"/>
</dbReference>
<evidence type="ECO:0000259" key="1">
    <source>
        <dbReference type="Pfam" id="PF00557"/>
    </source>
</evidence>
<sequence length="238" mass="25715">MSTREPGTRWVPEWSYKPGPDVAFEAPAGLRHAQAMAKKVAEAGLAAAAPGITEQQIELAVCDALEQQGAAGIWTITTVGLGENARICFPTHAPTPRAAAAQDVLMIDVHPITRQGFWGDCTRCKVIGDHPLATEALRDLEALHYEVLAQCRPGMPANELFGLCHSRLEAEGFVLLDLLANIGHSLTPGAAYLHNFIDAGNDTPMWGAWAVEPFAARGDIAVKVEDLVWFGRERCEIL</sequence>